<accession>A0ABN3ID33</accession>
<gene>
    <name evidence="1" type="ORF">GCM10010191_05830</name>
</gene>
<reference evidence="2" key="1">
    <citation type="journal article" date="2019" name="Int. J. Syst. Evol. Microbiol.">
        <title>The Global Catalogue of Microorganisms (GCM) 10K type strain sequencing project: providing services to taxonomists for standard genome sequencing and annotation.</title>
        <authorList>
            <consortium name="The Broad Institute Genomics Platform"/>
            <consortium name="The Broad Institute Genome Sequencing Center for Infectious Disease"/>
            <person name="Wu L."/>
            <person name="Ma J."/>
        </authorList>
    </citation>
    <scope>NUCLEOTIDE SEQUENCE [LARGE SCALE GENOMIC DNA]</scope>
    <source>
        <strain evidence="2">JCM 3325</strain>
    </source>
</reference>
<name>A0ABN3ID33_9ACTN</name>
<organism evidence="1 2">
    <name type="scientific">Actinomadura vinacea</name>
    <dbReference type="NCBI Taxonomy" id="115336"/>
    <lineage>
        <taxon>Bacteria</taxon>
        <taxon>Bacillati</taxon>
        <taxon>Actinomycetota</taxon>
        <taxon>Actinomycetes</taxon>
        <taxon>Streptosporangiales</taxon>
        <taxon>Thermomonosporaceae</taxon>
        <taxon>Actinomadura</taxon>
    </lineage>
</organism>
<dbReference type="Pfam" id="PF13374">
    <property type="entry name" value="TPR_10"/>
    <property type="match status" value="4"/>
</dbReference>
<dbReference type="SUPFAM" id="SSF48452">
    <property type="entry name" value="TPR-like"/>
    <property type="match status" value="2"/>
</dbReference>
<sequence length="416" mass="45763">MDDSARWPDCARLLAHVLAVQGNYRGLSRGYPVTGRAEAVFGELFHRAGRYLVERSGYREAREPVETALELRERVHGRRSPQWAETKLCHAALLYRLAELGAARTAVETAQGVREEIAGPEDPGLHAFLMWRCRILVEFSELAQAQRAAERAHRLLVAAGVPEGDHRRIEADDLRVTVLWRRGAFRAALRLMERGVAVQRESRGDADDRTLVALGRMAYIEQEMGAVLGDRALLCRARDRLVEVGAVLAARYSEEHFEVMEQRRALGAALCGLGDFAAAARLLAPVVAAYREALGDHPSTVAAERVYAVALFHEGEAARADALMLAGCALYESLYGPDHPYAAEILADHGALLAARGEAAEAAGALHRSRRIYEERYGPEHPKLVQILLDLAALPGLPVDEAAAMRGRAERIRARI</sequence>
<dbReference type="EMBL" id="BAAARW010000002">
    <property type="protein sequence ID" value="GAA2401394.1"/>
    <property type="molecule type" value="Genomic_DNA"/>
</dbReference>
<proteinExistence type="predicted"/>
<dbReference type="RefSeq" id="WP_344586762.1">
    <property type="nucleotide sequence ID" value="NZ_BAAARW010000002.1"/>
</dbReference>
<dbReference type="Proteomes" id="UP001501231">
    <property type="component" value="Unassembled WGS sequence"/>
</dbReference>
<dbReference type="Gene3D" id="1.25.40.10">
    <property type="entry name" value="Tetratricopeptide repeat domain"/>
    <property type="match status" value="2"/>
</dbReference>
<evidence type="ECO:0000313" key="2">
    <source>
        <dbReference type="Proteomes" id="UP001501231"/>
    </source>
</evidence>
<evidence type="ECO:0000313" key="1">
    <source>
        <dbReference type="EMBL" id="GAA2401394.1"/>
    </source>
</evidence>
<dbReference type="InterPro" id="IPR011990">
    <property type="entry name" value="TPR-like_helical_dom_sf"/>
</dbReference>
<comment type="caution">
    <text evidence="1">The sequence shown here is derived from an EMBL/GenBank/DDBJ whole genome shotgun (WGS) entry which is preliminary data.</text>
</comment>
<protein>
    <recommendedName>
        <fullName evidence="3">Tetratricopeptide repeat protein</fullName>
    </recommendedName>
</protein>
<keyword evidence="2" id="KW-1185">Reference proteome</keyword>
<evidence type="ECO:0008006" key="3">
    <source>
        <dbReference type="Google" id="ProtNLM"/>
    </source>
</evidence>